<name>A0A075WEP1_ARCFL</name>
<evidence type="ECO:0000313" key="2">
    <source>
        <dbReference type="Proteomes" id="UP000028501"/>
    </source>
</evidence>
<sequence length="74" mass="8533">MPKLIEKLDRSTDKIHPTVDPITVDKINELLETGDFKGLSHLIREAINELHKKYEMEGKLPPKVLVSRREVTVE</sequence>
<dbReference type="Proteomes" id="UP000028501">
    <property type="component" value="Chromosome"/>
</dbReference>
<dbReference type="GeneID" id="24795204"/>
<proteinExistence type="predicted"/>
<gene>
    <name evidence="1" type="ORF">AFULGI_00017070</name>
</gene>
<evidence type="ECO:0000313" key="1">
    <source>
        <dbReference type="EMBL" id="AIG98466.1"/>
    </source>
</evidence>
<organism evidence="1 2">
    <name type="scientific">Archaeoglobus fulgidus DSM 8774</name>
    <dbReference type="NCBI Taxonomy" id="1344584"/>
    <lineage>
        <taxon>Archaea</taxon>
        <taxon>Methanobacteriati</taxon>
        <taxon>Methanobacteriota</taxon>
        <taxon>Archaeoglobi</taxon>
        <taxon>Archaeoglobales</taxon>
        <taxon>Archaeoglobaceae</taxon>
        <taxon>Archaeoglobus</taxon>
    </lineage>
</organism>
<reference evidence="1 2" key="1">
    <citation type="submission" date="2013-07" db="EMBL/GenBank/DDBJ databases">
        <title>Genome of Archaeoglobus fulgidus.</title>
        <authorList>
            <person name="Fiebig A."/>
            <person name="Birkeland N.-K."/>
        </authorList>
    </citation>
    <scope>NUCLEOTIDE SEQUENCE [LARGE SCALE GENOMIC DNA]</scope>
    <source>
        <strain evidence="1 2">DSM 8774</strain>
    </source>
</reference>
<dbReference type="AlphaFoldDB" id="A0A075WEP1"/>
<dbReference type="RefSeq" id="WP_156029558.1">
    <property type="nucleotide sequence ID" value="NZ_CP006577.1"/>
</dbReference>
<protein>
    <submittedName>
        <fullName evidence="1">Uncharacterized protein</fullName>
    </submittedName>
</protein>
<dbReference type="KEGG" id="afg:AFULGI_00017070"/>
<accession>A0A075WEP1</accession>
<dbReference type="EMBL" id="CP006577">
    <property type="protein sequence ID" value="AIG98466.1"/>
    <property type="molecule type" value="Genomic_DNA"/>
</dbReference>
<dbReference type="HOGENOM" id="CLU_2678655_0_0_2"/>